<evidence type="ECO:0000313" key="4">
    <source>
        <dbReference type="EMBL" id="MBK3516359.1"/>
    </source>
</evidence>
<dbReference type="PANTHER" id="PTHR28206:SF1">
    <property type="entry name" value="NUCLEOPORIN POM152"/>
    <property type="match status" value="1"/>
</dbReference>
<feature type="signal peptide" evidence="1">
    <location>
        <begin position="1"/>
        <end position="24"/>
    </location>
</feature>
<evidence type="ECO:0000313" key="5">
    <source>
        <dbReference type="Proteomes" id="UP000605676"/>
    </source>
</evidence>
<dbReference type="NCBIfam" id="TIGR04131">
    <property type="entry name" value="Bac_Flav_CTERM"/>
    <property type="match status" value="1"/>
</dbReference>
<dbReference type="InterPro" id="IPR026341">
    <property type="entry name" value="T9SS_type_B"/>
</dbReference>
<evidence type="ECO:0000256" key="1">
    <source>
        <dbReference type="SAM" id="SignalP"/>
    </source>
</evidence>
<dbReference type="Proteomes" id="UP000605676">
    <property type="component" value="Unassembled WGS sequence"/>
</dbReference>
<feature type="domain" description="PKD-like" evidence="3">
    <location>
        <begin position="865"/>
        <end position="931"/>
    </location>
</feature>
<feature type="domain" description="PKD-like" evidence="3">
    <location>
        <begin position="1121"/>
        <end position="1181"/>
    </location>
</feature>
<dbReference type="Pfam" id="PF19081">
    <property type="entry name" value="Ig_7"/>
    <property type="match status" value="1"/>
</dbReference>
<keyword evidence="1" id="KW-0732">Signal</keyword>
<keyword evidence="5" id="KW-1185">Reference proteome</keyword>
<feature type="domain" description="PKD-like" evidence="3">
    <location>
        <begin position="1537"/>
        <end position="1614"/>
    </location>
</feature>
<dbReference type="Pfam" id="PF19408">
    <property type="entry name" value="PKD_6"/>
    <property type="match status" value="5"/>
</dbReference>
<gene>
    <name evidence="4" type="ORF">JIV24_03335</name>
</gene>
<accession>A0ABS1HFE3</accession>
<sequence length="3068" mass="323474">MKRFLHTFILLILAMTWVAQKSNAQSCVPASNCSSDPEILLDCPDIGAWTDYFWDVRTLGQESNPLATIPELIRYDSGTGDYYFTPGGVTDGLNGVEVSLVLIEGTSNASSLGQYAKRVRVFKSPERFALTGPDEVCRGEIFSLQLDDTEASTTSYALWGGLVGSAANELTIGNGENGPISFDQTAFTAGDYNFYVIADNGTCSSTMPDADPANGWKVKVNDVPNVDLNSDQTGDRFCAGTDVTFTASGADEYTFYLGTVDPANIVQARSTDDTYNTTTLTDGDVVVVEGFDTSTSAITSCGATASVAVSVDELPTVVLSGDNTVCDGQTTDLSFALTGQAPWSIEYTDGTTTYSITTSDAAHIEAVVPDVALSPVKYTVTALSNGTCSAGAPEMTGEATVIVNEVPTGEIVGTTTICEGESTNLTFNLTGVGPWDLVYQDNFGNTFNENNIATSPHTVSVSPIINTTYTITSLTDANVPVCSASTLTGVADITVNTRPTSVMAGAVDLCEGDATTVSIDLTGVAPWNIEYSDGFSTYNVTANASPYEINVTPATNPAGVQTVYNYSVTALSDAACSAIVGDMTGASVVTVNPVPNVTLSCNPVSAEFCVGTDVEFTAGGADEYAFYLGSVSGTLLQGRGVDNTFNTDILTDGDVVVVIGYDTDYATDCNATASVAVTVNEVTAGISVTAPVVGGTEICAGTPVTFNASGVKIPNDPSANFNYEFHRLRGVANDVVQNGASAVYTDNALVNGDVIYVVVTETNSGCSHTSSSITITVNDNPAVSLVANPNPVCQGQDVTLTATTGFSNYAFYVNGSGTPVQNGASNSYITNTFNDNDQVYVTATSDKGCTASSVPPVIIDVHPLPTPSISGELTPCQNEVIHYTTDSGAGENGYVWTFTGGTIQGGGNGNDFIDIRWDNTGAQTVSVTYKSIDGCDPLAPTVANITVNSLPAISFTVGKEDVCLNSVETYSTQAGMSNYVWTIVGGTEQTNDGNGTVTVLWDTEGNGSVSVNYDNAAGCDATNPEQLAVIVHPLPTPGILGNDPVCLNSTERYTTEGGYNNYTWNVVGGSMIPTADPHIIDVLWTTPGAQSVSVNYEASAGNCAAAAPFVLPVFVNSLSVPTIDGPAEVCQNSSGNVYATEAGMSNYVWTITGGTIDSGAGSESVSVTWTSAGARIISVTYLDANNCNPIIPTVYPVTVNPLPVPSIAGASTVCNFTSDTYTTESGMSDYVWTVSAGGSISSGQGTNEIVVDWTMNSTQTITVAYKDIEGCDAATPSSTNITVVDLPNPTITGLDDVCEGHTITYTTQAGASNYDWQINGGTIIPTADAHVVDVVWTLGAAREISVNYELGSCPATAPFVLPVTVNSVPSVSLNGPTEACINTSGHVYTTESGQNNYTWNVTGGTYAAGAGPEEIIVTWDTEGAGSVSVNYDNSGGCPAVNPTVQNVTVHPLPVVTLSGNDVVCNTYREVYTTETGMTNYSWIVTGGTIDVDDNNGRIEVVWNNEGAQSISVSYTDANSCDPATPQLLDVTVNVTPVPTIIGNETACIDNVEVYTTEAGFLNYNWIVPADGTIVNGVGTETIEVLWNTAGNHAISVNYENAFNCTALSAATLDVTVNPLSGVGLVATPGTSVIAGTEVIFTASGTDVVNYDYKINGSLQTSHDGSETFSWTPADVSANNSVVRVIATTSNGCKDSTDLVISVFEGLFPSVLEPASQSYCEGSPESVSIYVVPPVMTGVTYELIRNEDAQSIGTIVIADPTEEIRWTHGVNGVDLEYFGTATYKVEAYWASVPADRIVMSNSVEVIETPLPNNTFSIQPTGEVDGCNDGAGHAISLDASEVGVNYTLYVDGIQIGVPVAGDGNAIPFGNQLTTGTYTIIGERNGCSIDMAGTFTIKSDWSGALFNVNPNPAHGRFCTGSTGVELILGGSADDGTVYVVNYNGAEIIGSDWTGDGNAHTFGPYDQAGDYTVSVKTASGCYYPMEGIATLVEEALPTPFNLLTLNGIESYCPGDAGVQLMIDNQQSGNRYTLYQDGNPVEDILSVTDGGQLVFTGTYLAGSYSVKANVEGISCEVDMLNTILIVEDPEAIILDLQGETEFCEGGGTARLYINNPESDVSYELLVDGVSTGDMGLVTGGQIVWDVANAGDYTVQAIKNNTNTSCGPVVMNNAIAVSMISLPEDRSLIIDVPADADCNKGIVITIPNTELDVRYVLVSMATDLPIPGYEIIGVGDGSSASFDEVFDADGYYRVEAYRGSCSVIIDDTYIDPIHVQITGVVGKKDITYIPSGPICIGSGTIAIQVQNPEAEVDYVLYRVDAMNSETAVDTILATHLTDPIEFEPLYAEGNYRVRGYDDLINDPSGCSNSMLNEVTIKYNPLPSSYKLIGADKYCSSDPAILTLDGSEDGYTYILLQDDGTGNVPVETKIGDGNPLEFMPITVSGNYTVYSISPYGCTSSMRDTVSVSSGAEIAMQLATESAMQYCSSDGGATLELQNQEEGILYQVVDEAMNVVAETTGDASGTALILGEVIAGTYVIQASYGGLGCVTVMNDGNSIVVTEDLSPVAFNVAEREFNICLNEEIVINLDGSEMGRRYSLKDDLGVEISFHKVDDADNSGSPVQIRFTPDAPTDAMYEVYAEGDGSACDVLLGVIRIITRTAPNAISLNVTNAEYCAGSEGIELTVEATQTGIGYQLLNEMGNTISFVDGTDGVSKSFANPVMEGTYKVLARNYASGCNVTSTDVIVTENPIPTAFELFLDGGMLNACDPLCVGLTNVSELKLVSSQENVGYYLFKDGLPDPADIGAPGTGEELSLGTKSEPGFYSVKAIDLNGCENDMIGQVQLYEKQLIAIDDIVAVHYGNNTADTSVWYNDEKDEVIDVLTGGNKNIHFGLVDLTQPDKLDILSMNTAIGNQVEIYPDGSLIFTKLPTFYGSDSIDYVVYNTDYPDRRDTARVYFFVGNVDVSEDDNLLIPNAFSPNGDGINDLFVISGSFENDVAESNLEVFNRWGTVIYRSQGKFYGEDGNYWDGLANSGAMVSIGDKLPSGTYFYVFTIDVNIDGDIQTKQYTGYIELRR</sequence>
<evidence type="ECO:0000259" key="3">
    <source>
        <dbReference type="Pfam" id="PF19408"/>
    </source>
</evidence>
<dbReference type="EMBL" id="JAENRR010000005">
    <property type="protein sequence ID" value="MBK3516359.1"/>
    <property type="molecule type" value="Genomic_DNA"/>
</dbReference>
<proteinExistence type="predicted"/>
<name>A0ABS1HFE3_9BACT</name>
<reference evidence="4 5" key="1">
    <citation type="submission" date="2021-01" db="EMBL/GenBank/DDBJ databases">
        <title>Carboxyliciviraga sp.nov., isolated from coastal sediments.</title>
        <authorList>
            <person name="Lu D."/>
            <person name="Zhang T."/>
        </authorList>
    </citation>
    <scope>NUCLEOTIDE SEQUENCE [LARGE SCALE GENOMIC DNA]</scope>
    <source>
        <strain evidence="4 5">N1Y132</strain>
    </source>
</reference>
<dbReference type="PANTHER" id="PTHR28206">
    <property type="entry name" value="NUCLEOPORIN POM152"/>
    <property type="match status" value="1"/>
</dbReference>
<dbReference type="InterPro" id="IPR045829">
    <property type="entry name" value="PKD_6"/>
</dbReference>
<feature type="domain" description="Ig-like" evidence="2">
    <location>
        <begin position="781"/>
        <end position="863"/>
    </location>
</feature>
<dbReference type="InterPro" id="IPR037701">
    <property type="entry name" value="Pom152"/>
</dbReference>
<comment type="caution">
    <text evidence="4">The sequence shown here is derived from an EMBL/GenBank/DDBJ whole genome shotgun (WGS) entry which is preliminary data.</text>
</comment>
<evidence type="ECO:0000259" key="2">
    <source>
        <dbReference type="Pfam" id="PF19081"/>
    </source>
</evidence>
<feature type="domain" description="PKD-like" evidence="3">
    <location>
        <begin position="1372"/>
        <end position="1439"/>
    </location>
</feature>
<feature type="chain" id="PRO_5045761199" evidence="1">
    <location>
        <begin position="25"/>
        <end position="3068"/>
    </location>
</feature>
<protein>
    <submittedName>
        <fullName evidence="4">Gliding motility-associated C-terminal domain-containing protein</fullName>
    </submittedName>
</protein>
<dbReference type="RefSeq" id="WP_200463588.1">
    <property type="nucleotide sequence ID" value="NZ_JAENRR010000005.1"/>
</dbReference>
<dbReference type="InterPro" id="IPR044023">
    <property type="entry name" value="Ig_7"/>
</dbReference>
<dbReference type="Pfam" id="PF13585">
    <property type="entry name" value="CHU_C"/>
    <property type="match status" value="1"/>
</dbReference>
<organism evidence="4 5">
    <name type="scientific">Carboxylicivirga marina</name>
    <dbReference type="NCBI Taxonomy" id="2800988"/>
    <lineage>
        <taxon>Bacteria</taxon>
        <taxon>Pseudomonadati</taxon>
        <taxon>Bacteroidota</taxon>
        <taxon>Bacteroidia</taxon>
        <taxon>Marinilabiliales</taxon>
        <taxon>Marinilabiliaceae</taxon>
        <taxon>Carboxylicivirga</taxon>
    </lineage>
</organism>
<feature type="domain" description="PKD-like" evidence="3">
    <location>
        <begin position="1203"/>
        <end position="1276"/>
    </location>
</feature>